<dbReference type="InterPro" id="IPR009056">
    <property type="entry name" value="Cyt_c-like_dom"/>
</dbReference>
<evidence type="ECO:0000313" key="8">
    <source>
        <dbReference type="Proteomes" id="UP000318384"/>
    </source>
</evidence>
<dbReference type="Gene3D" id="1.10.760.10">
    <property type="entry name" value="Cytochrome c-like domain"/>
    <property type="match status" value="1"/>
</dbReference>
<evidence type="ECO:0000256" key="2">
    <source>
        <dbReference type="ARBA" id="ARBA00022723"/>
    </source>
</evidence>
<dbReference type="NCBIfam" id="TIGR02604">
    <property type="entry name" value="Piru_Ver_Nterm"/>
    <property type="match status" value="1"/>
</dbReference>
<dbReference type="PANTHER" id="PTHR33546">
    <property type="entry name" value="LARGE, MULTIFUNCTIONAL SECRETED PROTEIN-RELATED"/>
    <property type="match status" value="1"/>
</dbReference>
<gene>
    <name evidence="7" type="ORF">V202x_32760</name>
</gene>
<dbReference type="NCBIfam" id="TIGR02603">
    <property type="entry name" value="CxxCH_TIGR02603"/>
    <property type="match status" value="1"/>
</dbReference>
<evidence type="ECO:0000259" key="6">
    <source>
        <dbReference type="PROSITE" id="PS51007"/>
    </source>
</evidence>
<evidence type="ECO:0000256" key="4">
    <source>
        <dbReference type="PROSITE-ProRule" id="PRU00433"/>
    </source>
</evidence>
<dbReference type="Proteomes" id="UP000318384">
    <property type="component" value="Chromosome"/>
</dbReference>
<proteinExistence type="predicted"/>
<dbReference type="SUPFAM" id="SSF50952">
    <property type="entry name" value="Soluble quinoprotein glucose dehydrogenase"/>
    <property type="match status" value="1"/>
</dbReference>
<dbReference type="SUPFAM" id="SSF46626">
    <property type="entry name" value="Cytochrome c"/>
    <property type="match status" value="1"/>
</dbReference>
<dbReference type="EMBL" id="CP037422">
    <property type="protein sequence ID" value="QDU09879.1"/>
    <property type="molecule type" value="Genomic_DNA"/>
</dbReference>
<dbReference type="InterPro" id="IPR055557">
    <property type="entry name" value="DUF7133"/>
</dbReference>
<dbReference type="Gene3D" id="1.25.10.10">
    <property type="entry name" value="Leucine-rich Repeat Variant"/>
    <property type="match status" value="1"/>
</dbReference>
<dbReference type="GO" id="GO:0009055">
    <property type="term" value="F:electron transfer activity"/>
    <property type="evidence" value="ECO:0007669"/>
    <property type="project" value="InterPro"/>
</dbReference>
<dbReference type="Pfam" id="PF13290">
    <property type="entry name" value="CHB_HEX_C_1"/>
    <property type="match status" value="1"/>
</dbReference>
<dbReference type="OrthoDB" id="9770043at2"/>
<dbReference type="Pfam" id="PF14100">
    <property type="entry name" value="DUF6807"/>
    <property type="match status" value="1"/>
</dbReference>
<dbReference type="InterPro" id="IPR011989">
    <property type="entry name" value="ARM-like"/>
</dbReference>
<keyword evidence="5" id="KW-0732">Signal</keyword>
<dbReference type="SUPFAM" id="SSF48371">
    <property type="entry name" value="ARM repeat"/>
    <property type="match status" value="1"/>
</dbReference>
<dbReference type="InterPro" id="IPR036909">
    <property type="entry name" value="Cyt_c-like_dom_sf"/>
</dbReference>
<name>A0A517WXA6_9PLAN</name>
<reference evidence="7 8" key="1">
    <citation type="submission" date="2019-03" db="EMBL/GenBank/DDBJ databases">
        <title>Deep-cultivation of Planctomycetes and their phenomic and genomic characterization uncovers novel biology.</title>
        <authorList>
            <person name="Wiegand S."/>
            <person name="Jogler M."/>
            <person name="Boedeker C."/>
            <person name="Pinto D."/>
            <person name="Vollmers J."/>
            <person name="Rivas-Marin E."/>
            <person name="Kohn T."/>
            <person name="Peeters S.H."/>
            <person name="Heuer A."/>
            <person name="Rast P."/>
            <person name="Oberbeckmann S."/>
            <person name="Bunk B."/>
            <person name="Jeske O."/>
            <person name="Meyerdierks A."/>
            <person name="Storesund J.E."/>
            <person name="Kallscheuer N."/>
            <person name="Luecker S."/>
            <person name="Lage O.M."/>
            <person name="Pohl T."/>
            <person name="Merkel B.J."/>
            <person name="Hornburger P."/>
            <person name="Mueller R.-W."/>
            <person name="Bruemmer F."/>
            <person name="Labrenz M."/>
            <person name="Spormann A.M."/>
            <person name="Op den Camp H."/>
            <person name="Overmann J."/>
            <person name="Amann R."/>
            <person name="Jetten M.S.M."/>
            <person name="Mascher T."/>
            <person name="Medema M.H."/>
            <person name="Devos D.P."/>
            <person name="Kaster A.-K."/>
            <person name="Ovreas L."/>
            <person name="Rohde M."/>
            <person name="Galperin M.Y."/>
            <person name="Jogler C."/>
        </authorList>
    </citation>
    <scope>NUCLEOTIDE SEQUENCE [LARGE SCALE GENOMIC DNA]</scope>
    <source>
        <strain evidence="7 8">V202</strain>
    </source>
</reference>
<organism evidence="7 8">
    <name type="scientific">Gimesia aquarii</name>
    <dbReference type="NCBI Taxonomy" id="2527964"/>
    <lineage>
        <taxon>Bacteria</taxon>
        <taxon>Pseudomonadati</taxon>
        <taxon>Planctomycetota</taxon>
        <taxon>Planctomycetia</taxon>
        <taxon>Planctomycetales</taxon>
        <taxon>Planctomycetaceae</taxon>
        <taxon>Gimesia</taxon>
    </lineage>
</organism>
<dbReference type="InterPro" id="IPR011042">
    <property type="entry name" value="6-blade_b-propeller_TolB-like"/>
</dbReference>
<dbReference type="GO" id="GO:0020037">
    <property type="term" value="F:heme binding"/>
    <property type="evidence" value="ECO:0007669"/>
    <property type="project" value="InterPro"/>
</dbReference>
<dbReference type="Pfam" id="PF23500">
    <property type="entry name" value="DUF7133"/>
    <property type="match status" value="2"/>
</dbReference>
<dbReference type="InterPro" id="IPR011041">
    <property type="entry name" value="Quinoprot_gluc/sorb_DH_b-prop"/>
</dbReference>
<evidence type="ECO:0000256" key="1">
    <source>
        <dbReference type="ARBA" id="ARBA00022617"/>
    </source>
</evidence>
<dbReference type="InterPro" id="IPR013427">
    <property type="entry name" value="Haem-bd_dom_put"/>
</dbReference>
<dbReference type="InterPro" id="IPR013428">
    <property type="entry name" value="Membrane-bound_put_N"/>
</dbReference>
<dbReference type="Gene3D" id="2.120.10.30">
    <property type="entry name" value="TolB, C-terminal domain"/>
    <property type="match status" value="1"/>
</dbReference>
<accession>A0A517WXA6</accession>
<feature type="chain" id="PRO_5022180527" evidence="5">
    <location>
        <begin position="21"/>
        <end position="1368"/>
    </location>
</feature>
<keyword evidence="3 4" id="KW-0408">Iron</keyword>
<dbReference type="GO" id="GO:0046872">
    <property type="term" value="F:metal ion binding"/>
    <property type="evidence" value="ECO:0007669"/>
    <property type="project" value="UniProtKB-KW"/>
</dbReference>
<dbReference type="InterPro" id="IPR029475">
    <property type="entry name" value="DUF6807"/>
</dbReference>
<protein>
    <submittedName>
        <fullName evidence="7">Cytochrome c</fullName>
    </submittedName>
</protein>
<evidence type="ECO:0000256" key="5">
    <source>
        <dbReference type="SAM" id="SignalP"/>
    </source>
</evidence>
<keyword evidence="2 4" id="KW-0479">Metal-binding</keyword>
<dbReference type="InterPro" id="IPR016024">
    <property type="entry name" value="ARM-type_fold"/>
</dbReference>
<dbReference type="RefSeq" id="WP_145176811.1">
    <property type="nucleotide sequence ID" value="NZ_CP037422.1"/>
</dbReference>
<feature type="domain" description="Cytochrome c" evidence="6">
    <location>
        <begin position="923"/>
        <end position="1062"/>
    </location>
</feature>
<feature type="signal peptide" evidence="5">
    <location>
        <begin position="1"/>
        <end position="20"/>
    </location>
</feature>
<keyword evidence="8" id="KW-1185">Reference proteome</keyword>
<keyword evidence="1 4" id="KW-0349">Heme</keyword>
<dbReference type="InterPro" id="IPR059177">
    <property type="entry name" value="GH29D-like_dom"/>
</dbReference>
<dbReference type="PANTHER" id="PTHR33546:SF1">
    <property type="entry name" value="LARGE, MULTIFUNCTIONAL SECRETED PROTEIN"/>
    <property type="match status" value="1"/>
</dbReference>
<evidence type="ECO:0000313" key="7">
    <source>
        <dbReference type="EMBL" id="QDU09879.1"/>
    </source>
</evidence>
<dbReference type="PROSITE" id="PS51007">
    <property type="entry name" value="CYTC"/>
    <property type="match status" value="1"/>
</dbReference>
<sequence precursor="true">MFYHSLTRYMIACTSLFSCAAVIAEETDLLPVVPEGFAVEVVAKEPAVRNPCVMAFDRLGRIFVGQGPQWRAPSPESPGDHIDILIDDNQDGTIDRTKRFAEGFNCIQGLAWKGRDLWVANAPDLTIVRDLDGDDEADEYVRVYTGLGNLEHALHGLNFGPDGKLYMSKGNSKGYNRLDQLAPKAFRELWGLPSPEGAPDYTTIEVFKKGEYQKKYHTPADDWGQQGGILRCDPDGRNLEIVSRGFRNPWDITFDDGFDWLGTDNDQTHGDKIFAPFYGAHFGWGHPWSYHWTGVGHLPTVPASSPLFEGSGSGVIHYHAKHFPAEYQNVFFVNDWMRREVYLFRPQWDGALMRAKGKSPTVFAHAEGGRSLPSSSGRVFDPTDVEVGPDGALYILSWGHAYGSTVKAGKQVDVGRVYRIRYKTNPLIEWKQKHRLKPLAEWSHDELFEDLGTHLPAWRTDAQAEFVRRGAESQSYLLARLNEGKLTRAEQTWALWTLGRLSPDDPSIEQFLAALTGNANAPKNMRIQALRILAFRVRQFGKQRQLPDIVKEQLSATQPRLRHEVVQAIWQANQSQWVPQLLDQLKREEDRVIFYSLWNALRELSSPESRKAWIDNPHANVRLGALLGLFQDDAITAEEVLAYRTDHDKRVSDLVESWLVKTGSAKPLVVMSPPPGEYHEPISVSLKTSIPGGVLTYTLDGSSPVNTSTRYRGPIKIDQTMTLKVAVAQENTQAGRISSGEYRIRHIPPYKHRAFISDIRVKSNRAYSIDWTGLMIGKRHYTDRDYRVTQVPVELRGMPFLQTVNHDDRSSGTGWLKMTSAEEVSVLVGVDIRCTSPLAWMKIGQIDGFEETGLEVKTTDAVFRFYRKRFSEGQIQLGGNTNHPESDSRRGNYIVLFERQLLPSTPVAKSVTVDDVLALMGSADSERGRELFLHPRGAGCVKCHQMEGRGSVLAPDLSDIGSRAKTPQVLIESIIKPSAVITEGFAQQQIATVNGKVYSGAVLEESGRSLKLVNSKGEVTTILKAEIEERVGTKVSPMPAGFEKLMTAQQIADLVSWLMTQKIAGDRKGFSFLDQPNQLEINFGKQRIATYLKKSKKLTRRALVNVKTHRGIQVTRNFPPRRPDDIDPGYSGEQGIIHPIMHPGIWIGFGDVNGNDYWRLKADVVFDGFIKPPTGTKKSGNFIVRNLYKSEDQSELVCSEITKYHFDRVPAGILLRIDATFQSDQRDFYFGDQEESGLAVRVASPLRVQGGNGSILNDLGKKNAAAMWGKEAKWFDYSGTIGDRQVGLMVVPNPKNFRPSWLHARDYGIVVTNPFPKQPRERKEPYTKTWVKKGEPLHLSYAVLIHDLPVEKPLDRTATYSEILEYLK</sequence>
<evidence type="ECO:0000256" key="3">
    <source>
        <dbReference type="ARBA" id="ARBA00023004"/>
    </source>
</evidence>